<dbReference type="EMBL" id="CALTRL010000102">
    <property type="protein sequence ID" value="CAH7666366.1"/>
    <property type="molecule type" value="Genomic_DNA"/>
</dbReference>
<accession>A0AAV0AE73</accession>
<comment type="subcellular location">
    <subcellularLocation>
        <location evidence="1">Nucleus</location>
    </subcellularLocation>
</comment>
<keyword evidence="8" id="KW-1185">Reference proteome</keyword>
<protein>
    <recommendedName>
        <fullName evidence="3">tRNA (adenine(58)-N(1))-methyltransferase non-catalytic subunit TRM6</fullName>
    </recommendedName>
    <alternativeName>
        <fullName evidence="6">tRNA(m1A58)-methyltransferase subunit TRM6</fullName>
    </alternativeName>
</protein>
<evidence type="ECO:0000256" key="4">
    <source>
        <dbReference type="ARBA" id="ARBA00022694"/>
    </source>
</evidence>
<reference evidence="7" key="1">
    <citation type="submission" date="2022-06" db="EMBL/GenBank/DDBJ databases">
        <authorList>
            <consortium name="SYNGENTA / RWTH Aachen University"/>
        </authorList>
    </citation>
    <scope>NUCLEOTIDE SEQUENCE</scope>
</reference>
<dbReference type="AlphaFoldDB" id="A0AAV0AE73"/>
<evidence type="ECO:0000256" key="1">
    <source>
        <dbReference type="ARBA" id="ARBA00004123"/>
    </source>
</evidence>
<keyword evidence="5" id="KW-0539">Nucleus</keyword>
<evidence type="ECO:0000256" key="2">
    <source>
        <dbReference type="ARBA" id="ARBA00008320"/>
    </source>
</evidence>
<comment type="similarity">
    <text evidence="2">Belongs to the TRM6/GCD10 family.</text>
</comment>
<evidence type="ECO:0000256" key="3">
    <source>
        <dbReference type="ARBA" id="ARBA00021704"/>
    </source>
</evidence>
<name>A0AAV0AE73_PHAPC</name>
<dbReference type="Proteomes" id="UP001153365">
    <property type="component" value="Unassembled WGS sequence"/>
</dbReference>
<dbReference type="Pfam" id="PF04189">
    <property type="entry name" value="Gcd10p"/>
    <property type="match status" value="1"/>
</dbReference>
<sequence>MDDLTKAEDKGFDHLTVEKSKASFQDEAGEISSGKAQFDQSNINYDYDEGEEAEDGENDIGERRISINDNLLLKLPSGQIKQISNLSADSPISLGKYGKFNSNEIIGDPFGLTYEIVFKSSDQPNKKDPSTLEGTLVRLSSSSNSINNDDLNRGDDFYSSNDHKILNVEEIEATNENIKESVGAQKMSYDDIEELKKSGLSGREIIQRQIQQHSAFELKSEFSKAKYIKRKEKKFLKSFTCLDPTIYNVNQYLFENYFYSIKGLRTDTLSQILNLSNVRPGWRGIVLDQVGGLLIGAVITRMAGEGEVYVINDSDSPPDLHFLDHLNLNSSKRNKSNLKVLKSLNWLQICASKTTTMSTSCCSSKSKNIFKTLDSSDLVTSLEDQNLTELNILKSKLLLLESNEKQNNLTDNNCCSRSVDLNGNSTSNGNKRLEREKLKIRKKINKLSKLLSIKENFLNSKFEGLISCSDFEPFSIVRNLSRFLSFSSSITIYSQYLIQLSELQSFFKQKQQFNKTSSNKMDEDDESVKISDKNHMINSEDCTFINVTISEPWLRKYQVLPGRTHPEMNGTHSGGFILTAIKVSS</sequence>
<evidence type="ECO:0000313" key="8">
    <source>
        <dbReference type="Proteomes" id="UP001153365"/>
    </source>
</evidence>
<evidence type="ECO:0000256" key="5">
    <source>
        <dbReference type="ARBA" id="ARBA00023242"/>
    </source>
</evidence>
<keyword evidence="4" id="KW-0819">tRNA processing</keyword>
<dbReference type="InterPro" id="IPR017423">
    <property type="entry name" value="TRM6"/>
</dbReference>
<proteinExistence type="inferred from homology"/>
<evidence type="ECO:0000313" key="7">
    <source>
        <dbReference type="EMBL" id="CAH7666366.1"/>
    </source>
</evidence>
<dbReference type="GO" id="GO:0030488">
    <property type="term" value="P:tRNA methylation"/>
    <property type="evidence" value="ECO:0007669"/>
    <property type="project" value="InterPro"/>
</dbReference>
<organism evidence="7 8">
    <name type="scientific">Phakopsora pachyrhizi</name>
    <name type="common">Asian soybean rust disease fungus</name>
    <dbReference type="NCBI Taxonomy" id="170000"/>
    <lineage>
        <taxon>Eukaryota</taxon>
        <taxon>Fungi</taxon>
        <taxon>Dikarya</taxon>
        <taxon>Basidiomycota</taxon>
        <taxon>Pucciniomycotina</taxon>
        <taxon>Pucciniomycetes</taxon>
        <taxon>Pucciniales</taxon>
        <taxon>Phakopsoraceae</taxon>
        <taxon>Phakopsora</taxon>
    </lineage>
</organism>
<comment type="caution">
    <text evidence="7">The sequence shown here is derived from an EMBL/GenBank/DDBJ whole genome shotgun (WGS) entry which is preliminary data.</text>
</comment>
<dbReference type="PANTHER" id="PTHR12945">
    <property type="entry name" value="TRANSLATION INITIATION FACTOR EIF3-RELATED"/>
    <property type="match status" value="1"/>
</dbReference>
<dbReference type="GO" id="GO:0005634">
    <property type="term" value="C:nucleus"/>
    <property type="evidence" value="ECO:0007669"/>
    <property type="project" value="UniProtKB-SubCell"/>
</dbReference>
<evidence type="ECO:0000256" key="6">
    <source>
        <dbReference type="ARBA" id="ARBA00032319"/>
    </source>
</evidence>
<gene>
    <name evidence="7" type="ORF">PPACK8108_LOCUS716</name>
</gene>
<dbReference type="PANTHER" id="PTHR12945:SF0">
    <property type="entry name" value="TRNA (ADENINE(58)-N(1))-METHYLTRANSFERASE NON-CATALYTIC SUBUNIT TRM6"/>
    <property type="match status" value="1"/>
</dbReference>
<dbReference type="GO" id="GO:0031515">
    <property type="term" value="C:tRNA (m1A) methyltransferase complex"/>
    <property type="evidence" value="ECO:0007669"/>
    <property type="project" value="InterPro"/>
</dbReference>